<organism evidence="1 2">
    <name type="scientific">Streptomyces stramineus</name>
    <dbReference type="NCBI Taxonomy" id="173861"/>
    <lineage>
        <taxon>Bacteria</taxon>
        <taxon>Bacillati</taxon>
        <taxon>Actinomycetota</taxon>
        <taxon>Actinomycetes</taxon>
        <taxon>Kitasatosporales</taxon>
        <taxon>Streptomycetaceae</taxon>
        <taxon>Streptomyces</taxon>
    </lineage>
</organism>
<reference evidence="2" key="1">
    <citation type="journal article" date="2019" name="Int. J. Syst. Evol. Microbiol.">
        <title>The Global Catalogue of Microorganisms (GCM) 10K type strain sequencing project: providing services to taxonomists for standard genome sequencing and annotation.</title>
        <authorList>
            <consortium name="The Broad Institute Genomics Platform"/>
            <consortium name="The Broad Institute Genome Sequencing Center for Infectious Disease"/>
            <person name="Wu L."/>
            <person name="Ma J."/>
        </authorList>
    </citation>
    <scope>NUCLEOTIDE SEQUENCE [LARGE SCALE GENOMIC DNA]</scope>
    <source>
        <strain evidence="2">JCM 10649</strain>
    </source>
</reference>
<keyword evidence="2" id="KW-1185">Reference proteome</keyword>
<gene>
    <name evidence="1" type="ORF">GCM10009544_09440</name>
</gene>
<dbReference type="Proteomes" id="UP001499895">
    <property type="component" value="Unassembled WGS sequence"/>
</dbReference>
<dbReference type="RefSeq" id="WP_344085977.1">
    <property type="nucleotide sequence ID" value="NZ_BAAAHB010000005.1"/>
</dbReference>
<accession>A0ABP3JC29</accession>
<comment type="caution">
    <text evidence="1">The sequence shown here is derived from an EMBL/GenBank/DDBJ whole genome shotgun (WGS) entry which is preliminary data.</text>
</comment>
<sequence length="77" mass="8553">MAENRARARPRHPRTMAITVSGLHDDMRVRRCSGAPTAPAPFATQGVNMPQDIVEIEEVPAEELPEFALLIDIPFED</sequence>
<dbReference type="EMBL" id="BAAAHB010000005">
    <property type="protein sequence ID" value="GAA0448750.1"/>
    <property type="molecule type" value="Genomic_DNA"/>
</dbReference>
<evidence type="ECO:0000313" key="1">
    <source>
        <dbReference type="EMBL" id="GAA0448750.1"/>
    </source>
</evidence>
<protein>
    <submittedName>
        <fullName evidence="1">Uncharacterized protein</fullName>
    </submittedName>
</protein>
<proteinExistence type="predicted"/>
<name>A0ABP3JC29_9ACTN</name>
<evidence type="ECO:0000313" key="2">
    <source>
        <dbReference type="Proteomes" id="UP001499895"/>
    </source>
</evidence>